<dbReference type="Proteomes" id="UP001233271">
    <property type="component" value="Chromosome 2"/>
</dbReference>
<organism evidence="2 3">
    <name type="scientific">Cutaneotrichosporon cavernicola</name>
    <dbReference type="NCBI Taxonomy" id="279322"/>
    <lineage>
        <taxon>Eukaryota</taxon>
        <taxon>Fungi</taxon>
        <taxon>Dikarya</taxon>
        <taxon>Basidiomycota</taxon>
        <taxon>Agaricomycotina</taxon>
        <taxon>Tremellomycetes</taxon>
        <taxon>Trichosporonales</taxon>
        <taxon>Trichosporonaceae</taxon>
        <taxon>Cutaneotrichosporon</taxon>
    </lineage>
</organism>
<dbReference type="EMBL" id="AP028213">
    <property type="protein sequence ID" value="BEI88670.1"/>
    <property type="molecule type" value="Genomic_DNA"/>
</dbReference>
<keyword evidence="3" id="KW-1185">Reference proteome</keyword>
<proteinExistence type="predicted"/>
<feature type="signal peptide" evidence="1">
    <location>
        <begin position="1"/>
        <end position="22"/>
    </location>
</feature>
<dbReference type="AlphaFoldDB" id="A0AA48L0U2"/>
<name>A0AA48L0U2_9TREE</name>
<evidence type="ECO:0000256" key="1">
    <source>
        <dbReference type="SAM" id="SignalP"/>
    </source>
</evidence>
<reference evidence="2" key="1">
    <citation type="journal article" date="2023" name="BMC Genomics">
        <title>Chromosome-level genome assemblies of Cutaneotrichosporon spp. (Trichosporonales, Basidiomycota) reveal imbalanced evolution between nucleotide sequences and chromosome synteny.</title>
        <authorList>
            <person name="Kobayashi Y."/>
            <person name="Kayamori A."/>
            <person name="Aoki K."/>
            <person name="Shiwa Y."/>
            <person name="Matsutani M."/>
            <person name="Fujita N."/>
            <person name="Sugita T."/>
            <person name="Iwasaki W."/>
            <person name="Tanaka N."/>
            <person name="Takashima M."/>
        </authorList>
    </citation>
    <scope>NUCLEOTIDE SEQUENCE</scope>
    <source>
        <strain evidence="2">HIS019</strain>
    </source>
</reference>
<dbReference type="RefSeq" id="XP_060453936.1">
    <property type="nucleotide sequence ID" value="XM_060596998.1"/>
</dbReference>
<dbReference type="KEGG" id="ccac:CcaHIS019_0200320"/>
<gene>
    <name evidence="2" type="ORF">CcaverHIS019_0200320</name>
</gene>
<dbReference type="GeneID" id="85492541"/>
<evidence type="ECO:0000313" key="2">
    <source>
        <dbReference type="EMBL" id="BEI88670.1"/>
    </source>
</evidence>
<protein>
    <submittedName>
        <fullName evidence="2">Uncharacterized protein</fullName>
    </submittedName>
</protein>
<evidence type="ECO:0000313" key="3">
    <source>
        <dbReference type="Proteomes" id="UP001233271"/>
    </source>
</evidence>
<accession>A0AA48L0U2</accession>
<sequence length="68" mass="7216">MWKSCRVVLGAALVARIRPVAASTRVLDVIEAEHMLLPGSYVAKDAGTCTALEVGTLQSARHKQPGNT</sequence>
<feature type="chain" id="PRO_5041392711" evidence="1">
    <location>
        <begin position="23"/>
        <end position="68"/>
    </location>
</feature>
<keyword evidence="1" id="KW-0732">Signal</keyword>